<dbReference type="PROSITE" id="PS51747">
    <property type="entry name" value="CYT_DCMP_DEAMINASES_2"/>
    <property type="match status" value="1"/>
</dbReference>
<dbReference type="SUPFAM" id="SSF48371">
    <property type="entry name" value="ARM repeat"/>
    <property type="match status" value="2"/>
</dbReference>
<comment type="similarity">
    <text evidence="1">Belongs to the THADA family.</text>
</comment>
<sequence length="1852" mass="208079">MDYLLIPEVVAVLCVDDNTKVVMKRFVCDCLLRCILEMDKLPDGMARDVRTRFCVLCCLFNNFYLGYNHLADSPVSEDIVHTVANSVTHLFTDRNAAVGLLQQISPGVISKSLLCIFARVILSNFPSMSLFLKDPCIAEKSLKLFQSVSNTSLYDVNVQMVSLQGMDEWCKCIRLKLSSPSSATRTFLFWEDFAETETFGLFDFVLDNWSHGARKARYHLEPLFHSALSLIDYVCYELAGNGNGPCLTGLEAAKERVGEFRRLLAKKLLHNVVDYNRSNEKTNLKASLPALKEILKRNGASSVLDVEPKAIDALLQCFDSVLHLVPSAARLVVEIIVDLEKKGGDRQVWLKPIAFMLASDNDKLSSRLSEFLLPALIQAVPGFDTDSVLRVFEEGGHAVGLKEKLIIWGCFRNAGYEILFSNTQVADGKLCVPFKEMECALLSLDVSIQEPALSLVFVSKKKSSTPTPEHITLWKSFLAHCTKWGDNRARQSLYQVIRQHFEWLRNWLISNKAKKDIQTTGQIIEYFHWFQVTMLECVYPGAPLDRSSGGLERLLLFLESFCADTHFDTIQTILAKHKLVSLLDPLTNHAQSKDFTFTLLNMLGNSYDRSRELAYSVLAALPAPLAGIEDSKSLSKLFEWVRLLLSSSRVRDIEGGSTMLRVIHQKYILDLGWDVSYSGHREVYYTEHGAVSKEIGKLVDGALMNLACIEAEKCERSERAYCVGAVIVNREGDLISKGFSRELPGNTHAEESALMKLGSGSGDDVASGKAMGCTIYSTMEPCSVRLSGNRPCSSRCITAGVDRVVVGVREPSKFVVCTGTSELVEAGIVVDYIEDKTIARRCMEPNMFLFPDEEPSTLENQQGSDLLHARRASRCDLPRELVGLGFMWQLVEVFGKDVEGMSLEALVAGGHEYNSAFGIIRAIRYCWQDIRLFGQKWRALATKLLQLLLKAMSIASNIVGEPDEEVIQDFQVDCRGHLVVEGPVQGLEEIEDPDGDERHATTSPVVVNCFLLIRHGTELLDTLVKCTPLQVYEDDQNDNWVLSYTQVEELGTWVLSSLQRLKHMGAVWSSVESFQGIAETLLRIPRTRRKDKDALHLSSLPRKWVDFLLNRLEGGEQGFFLRRSAGFAGAFRALSRAEPKAHEATLLHRMMSRLLGLGESPTLSTRVHSLNILKMLVEDGSLHAPMTVYISSVLILSIRGFKSAVWQVRNSSMMIFSRVVKRAFGVNHQGEDNKMGKRMGANFFFERYPAVRDVLLQDLSQAVTGNVNMDPSLYPLLLLLSRLEPLFLIDSDASDLKFKLDDHAMKSWSEANADVITFLPLLVRSASQRHAMARIMAARALGSIIPNGYILPTLGQLLLEISVESGDNIHFNHIHGVLYHIYHLFSTCMRRDLFARAKENGQDLEPVVLDLENKMFAGFTHVLSKSGNCQIVQNVLWDALDIWLQLRRSQFEEIPLSKSLLEMIKANSSEITEGKERAIGLAATIFPDDFCNILEHKDVRLRLAVLEALSTQPDLANKAMLAKSIVTTCLREEERMFIYPPELKLRLELLERISDHVELDQSLLENFWDAMLYIYARAENEAIKTPIISVLSKVCNKYSGAPTKQWVQLLRDAVAPDNTYDLRMAACNALGSQLLDDIPLYDAWVAVFLLVQDEVDSIRHRALQIASRAVLGGEEMCESITFSVLFEHIHALFGRCSQWESFDNTELGAKDKMSNVLDRFSKSPLDLGLLSVQLFEQELDNVYDEPLLVSVMTAYSNQEQAPDDESRSLFETLSTIQSKTAWPGGVSFNPELFGHILVCLCKSRNDEAFKQAVSDSLQADTRPVHPHIRRLLNSPKPREFFQRYLDTQGSFR</sequence>
<evidence type="ECO:0000259" key="3">
    <source>
        <dbReference type="PROSITE" id="PS51747"/>
    </source>
</evidence>
<keyword evidence="2" id="KW-0819">tRNA processing</keyword>
<dbReference type="PANTHER" id="PTHR14387">
    <property type="entry name" value="THADA/DEATH RECEPTOR INTERACTING PROTEIN"/>
    <property type="match status" value="1"/>
</dbReference>
<reference evidence="4" key="1">
    <citation type="submission" date="2021-01" db="EMBL/GenBank/DDBJ databases">
        <authorList>
            <person name="Corre E."/>
            <person name="Pelletier E."/>
            <person name="Niang G."/>
            <person name="Scheremetjew M."/>
            <person name="Finn R."/>
            <person name="Kale V."/>
            <person name="Holt S."/>
            <person name="Cochrane G."/>
            <person name="Meng A."/>
            <person name="Brown T."/>
            <person name="Cohen L."/>
        </authorList>
    </citation>
    <scope>NUCLEOTIDE SEQUENCE</scope>
    <source>
        <strain evidence="4">NY070348D</strain>
    </source>
</reference>
<dbReference type="InterPro" id="IPR056842">
    <property type="entry name" value="THADA-like_TPR_C"/>
</dbReference>
<dbReference type="GO" id="GO:0005829">
    <property type="term" value="C:cytosol"/>
    <property type="evidence" value="ECO:0007669"/>
    <property type="project" value="TreeGrafter"/>
</dbReference>
<dbReference type="GO" id="GO:0030488">
    <property type="term" value="P:tRNA methylation"/>
    <property type="evidence" value="ECO:0007669"/>
    <property type="project" value="TreeGrafter"/>
</dbReference>
<dbReference type="EMBL" id="HBHK01020610">
    <property type="protein sequence ID" value="CAD9697097.1"/>
    <property type="molecule type" value="Transcribed_RNA"/>
</dbReference>
<dbReference type="Gene3D" id="3.40.140.10">
    <property type="entry name" value="Cytidine Deaminase, domain 2"/>
    <property type="match status" value="1"/>
</dbReference>
<gene>
    <name evidence="4" type="ORF">QSP1433_LOCUS13087</name>
</gene>
<dbReference type="Pfam" id="PF25151">
    <property type="entry name" value="TPR_Trm732_C"/>
    <property type="match status" value="1"/>
</dbReference>
<dbReference type="PANTHER" id="PTHR14387:SF0">
    <property type="entry name" value="DUF2428 DOMAIN-CONTAINING PROTEIN"/>
    <property type="match status" value="1"/>
</dbReference>
<accession>A0A7S2SFS4</accession>
<protein>
    <recommendedName>
        <fullName evidence="3">CMP/dCMP-type deaminase domain-containing protein</fullName>
    </recommendedName>
</protein>
<dbReference type="InterPro" id="IPR002125">
    <property type="entry name" value="CMP_dCMP_dom"/>
</dbReference>
<feature type="domain" description="CMP/dCMP-type deaminase" evidence="3">
    <location>
        <begin position="701"/>
        <end position="831"/>
    </location>
</feature>
<proteinExistence type="inferred from homology"/>
<dbReference type="InterPro" id="IPR051954">
    <property type="entry name" value="tRNA_methyltransferase_THADA"/>
</dbReference>
<dbReference type="InterPro" id="IPR016024">
    <property type="entry name" value="ARM-type_fold"/>
</dbReference>
<organism evidence="4">
    <name type="scientific">Mucochytrium quahogii</name>
    <dbReference type="NCBI Taxonomy" id="96639"/>
    <lineage>
        <taxon>Eukaryota</taxon>
        <taxon>Sar</taxon>
        <taxon>Stramenopiles</taxon>
        <taxon>Bigyra</taxon>
        <taxon>Labyrinthulomycetes</taxon>
        <taxon>Thraustochytrida</taxon>
        <taxon>Thraustochytriidae</taxon>
        <taxon>Mucochytrium</taxon>
    </lineage>
</organism>
<dbReference type="InterPro" id="IPR019442">
    <property type="entry name" value="THADA/TRM732_DUF2428"/>
</dbReference>
<evidence type="ECO:0000256" key="1">
    <source>
        <dbReference type="ARBA" id="ARBA00010409"/>
    </source>
</evidence>
<evidence type="ECO:0000256" key="2">
    <source>
        <dbReference type="ARBA" id="ARBA00022694"/>
    </source>
</evidence>
<dbReference type="InterPro" id="IPR016193">
    <property type="entry name" value="Cytidine_deaminase-like"/>
</dbReference>
<evidence type="ECO:0000313" key="4">
    <source>
        <dbReference type="EMBL" id="CAD9697097.1"/>
    </source>
</evidence>
<dbReference type="Pfam" id="PF18785">
    <property type="entry name" value="Inv-AAD"/>
    <property type="match status" value="1"/>
</dbReference>
<dbReference type="Pfam" id="PF10350">
    <property type="entry name" value="DUF2428"/>
    <property type="match status" value="1"/>
</dbReference>
<dbReference type="SUPFAM" id="SSF53927">
    <property type="entry name" value="Cytidine deaminase-like"/>
    <property type="match status" value="1"/>
</dbReference>
<name>A0A7S2SFS4_9STRA</name>
<dbReference type="GO" id="GO:0003824">
    <property type="term" value="F:catalytic activity"/>
    <property type="evidence" value="ECO:0007669"/>
    <property type="project" value="InterPro"/>
</dbReference>